<dbReference type="EMBL" id="FRCE01000008">
    <property type="protein sequence ID" value="SHL68617.1"/>
    <property type="molecule type" value="Genomic_DNA"/>
</dbReference>
<sequence>MTVFGIIWLSVLTHLPSGIDPFRAVCLHLGAAALSGFILHVLTGGSADRAACTTPASAVSRPAL</sequence>
<reference evidence="1 2" key="1">
    <citation type="submission" date="2016-11" db="EMBL/GenBank/DDBJ databases">
        <authorList>
            <person name="Varghese N."/>
            <person name="Submissions S."/>
        </authorList>
    </citation>
    <scope>NUCLEOTIDE SEQUENCE [LARGE SCALE GENOMIC DNA]</scope>
    <source>
        <strain evidence="1 2">VTM4R57</strain>
    </source>
</reference>
<name>A0ABD7M8I3_MICLU</name>
<evidence type="ECO:0000313" key="1">
    <source>
        <dbReference type="EMBL" id="SHL68617.1"/>
    </source>
</evidence>
<gene>
    <name evidence="1" type="ORF">SAMN04487849_10826</name>
</gene>
<dbReference type="Proteomes" id="UP000184253">
    <property type="component" value="Unassembled WGS sequence"/>
</dbReference>
<accession>A0ABD7M8I3</accession>
<evidence type="ECO:0000313" key="2">
    <source>
        <dbReference type="Proteomes" id="UP000184253"/>
    </source>
</evidence>
<dbReference type="RefSeq" id="WP_073116915.1">
    <property type="nucleotide sequence ID" value="NZ_FRCE01000008.1"/>
</dbReference>
<dbReference type="AlphaFoldDB" id="A0ABD7M8I3"/>
<comment type="caution">
    <text evidence="1">The sequence shown here is derived from an EMBL/GenBank/DDBJ whole genome shotgun (WGS) entry which is preliminary data.</text>
</comment>
<protein>
    <submittedName>
        <fullName evidence="1">Uncharacterized protein</fullName>
    </submittedName>
</protein>
<organism evidence="1 2">
    <name type="scientific">Micrococcus luteus</name>
    <name type="common">Micrococcus lysodeikticus</name>
    <dbReference type="NCBI Taxonomy" id="1270"/>
    <lineage>
        <taxon>Bacteria</taxon>
        <taxon>Bacillati</taxon>
        <taxon>Actinomycetota</taxon>
        <taxon>Actinomycetes</taxon>
        <taxon>Micrococcales</taxon>
        <taxon>Micrococcaceae</taxon>
        <taxon>Micrococcus</taxon>
    </lineage>
</organism>
<proteinExistence type="predicted"/>